<organism evidence="2 3">
    <name type="scientific">Polymorphospora rubra</name>
    <dbReference type="NCBI Taxonomy" id="338584"/>
    <lineage>
        <taxon>Bacteria</taxon>
        <taxon>Bacillati</taxon>
        <taxon>Actinomycetota</taxon>
        <taxon>Actinomycetes</taxon>
        <taxon>Micromonosporales</taxon>
        <taxon>Micromonosporaceae</taxon>
        <taxon>Polymorphospora</taxon>
    </lineage>
</organism>
<name>A0A810N1V5_9ACTN</name>
<feature type="region of interest" description="Disordered" evidence="1">
    <location>
        <begin position="1"/>
        <end position="34"/>
    </location>
</feature>
<sequence>MHSVVQTNDEMSGADWRPTGPQADRRDPQEASVGTVTFRDQRCWLDQRVLMSRGYNERCQPFRWTDTANQILAKAHRNTSG</sequence>
<dbReference type="EMBL" id="AP023359">
    <property type="protein sequence ID" value="BCJ65678.1"/>
    <property type="molecule type" value="Genomic_DNA"/>
</dbReference>
<dbReference type="AlphaFoldDB" id="A0A810N1V5"/>
<proteinExistence type="predicted"/>
<evidence type="ECO:0000313" key="3">
    <source>
        <dbReference type="Proteomes" id="UP000680866"/>
    </source>
</evidence>
<gene>
    <name evidence="2" type="ORF">Prubr_26990</name>
</gene>
<accession>A0A810N1V5</accession>
<feature type="compositionally biased region" description="Polar residues" evidence="1">
    <location>
        <begin position="1"/>
        <end position="10"/>
    </location>
</feature>
<keyword evidence="3" id="KW-1185">Reference proteome</keyword>
<evidence type="ECO:0000256" key="1">
    <source>
        <dbReference type="SAM" id="MobiDB-lite"/>
    </source>
</evidence>
<evidence type="ECO:0000313" key="2">
    <source>
        <dbReference type="EMBL" id="BCJ65678.1"/>
    </source>
</evidence>
<dbReference type="Proteomes" id="UP000680866">
    <property type="component" value="Chromosome"/>
</dbReference>
<reference evidence="2" key="1">
    <citation type="submission" date="2020-08" db="EMBL/GenBank/DDBJ databases">
        <title>Whole genome shotgun sequence of Polymorphospora rubra NBRC 101157.</title>
        <authorList>
            <person name="Komaki H."/>
            <person name="Tamura T."/>
        </authorList>
    </citation>
    <scope>NUCLEOTIDE SEQUENCE</scope>
    <source>
        <strain evidence="2">NBRC 101157</strain>
    </source>
</reference>
<dbReference type="KEGG" id="pry:Prubr_26990"/>
<protein>
    <submittedName>
        <fullName evidence="2">Uncharacterized protein</fullName>
    </submittedName>
</protein>